<dbReference type="AlphaFoldDB" id="A0A143PWB9"/>
<feature type="region of interest" description="Disordered" evidence="2">
    <location>
        <begin position="314"/>
        <end position="343"/>
    </location>
</feature>
<feature type="coiled-coil region" evidence="1">
    <location>
        <begin position="176"/>
        <end position="203"/>
    </location>
</feature>
<keyword evidence="3" id="KW-0472">Membrane</keyword>
<dbReference type="InterPro" id="IPR050445">
    <property type="entry name" value="Bact_polysacc_biosynth/exp"/>
</dbReference>
<gene>
    <name evidence="5" type="ORF">LuPra_06281</name>
</gene>
<keyword evidence="6" id="KW-1185">Reference proteome</keyword>
<feature type="domain" description="Tyrosine-protein kinase G-rich" evidence="4">
    <location>
        <begin position="383"/>
        <end position="461"/>
    </location>
</feature>
<keyword evidence="5" id="KW-0418">Kinase</keyword>
<evidence type="ECO:0000256" key="2">
    <source>
        <dbReference type="SAM" id="MobiDB-lite"/>
    </source>
</evidence>
<dbReference type="KEGG" id="abac:LuPra_06281"/>
<keyword evidence="3" id="KW-1133">Transmembrane helix</keyword>
<keyword evidence="3" id="KW-0812">Transmembrane</keyword>
<dbReference type="Proteomes" id="UP000076079">
    <property type="component" value="Chromosome"/>
</dbReference>
<evidence type="ECO:0000256" key="1">
    <source>
        <dbReference type="SAM" id="Coils"/>
    </source>
</evidence>
<dbReference type="OrthoDB" id="9795292at2"/>
<dbReference type="STRING" id="1855912.LuPra_06281"/>
<proteinExistence type="predicted"/>
<sequence length="533" mass="60280">MIPGRQLSPDAILKALLRWRWLVIVPLLVGVLGGLITSRQLPSVYRSQTLIQIVPQRVPEAYVSATVTERIEDRLRAISQQVLSRTQLERLIVDLNLFPEDRRKYPMEDVVQRMQGRVTITPVIEVSRRGDAGAESFRVSFDYEDATTAQKVVERLASFFIDTNARERGTQAEQTSAFLEAQMGDARTRLEAQEQKLKTFRERNAGRLPTQMQTNMQAIQSAQLNLQATVESLARDRDRKLILQRLLAEASQEEEPSTTTDPASGLPKNASPEQRLDAARRALSQMELRLSPKHPDVIRTRRLIEDLERQVDAEALQRPLSPDAVAPRVANSEDTRRRDKLREQGAEIESLDRQIAFKTEAERRLRAEIAGYQARLESVPGVESEWVALTRDYDTLQTSYRELLSKSENSRLAASLEQRQIGEQFRILDPPNLPQRPSSPNRPRINLMGAAAGLGVGCALVGLAFLRDSTMRTEAELVGSVDLPVLALLPYVTTEQDVRRRMRRRWIEAASAAALLVGTVGLVWFLRLWKFVL</sequence>
<reference evidence="6" key="2">
    <citation type="submission" date="2016-04" db="EMBL/GenBank/DDBJ databases">
        <title>First Complete Genome Sequence of a Subdivision 6 Acidobacterium.</title>
        <authorList>
            <person name="Huang S."/>
            <person name="Vieira S."/>
            <person name="Bunk B."/>
            <person name="Riedel T."/>
            <person name="Sproeer C."/>
            <person name="Overmann J."/>
        </authorList>
    </citation>
    <scope>NUCLEOTIDE SEQUENCE [LARGE SCALE GENOMIC DNA]</scope>
    <source>
        <strain evidence="6">DSM 100886 HEG_-6_39</strain>
    </source>
</reference>
<feature type="transmembrane region" description="Helical" evidence="3">
    <location>
        <begin position="445"/>
        <end position="465"/>
    </location>
</feature>
<keyword evidence="5" id="KW-0808">Transferase</keyword>
<dbReference type="GO" id="GO:0005886">
    <property type="term" value="C:plasma membrane"/>
    <property type="evidence" value="ECO:0007669"/>
    <property type="project" value="TreeGrafter"/>
</dbReference>
<evidence type="ECO:0000256" key="3">
    <source>
        <dbReference type="SAM" id="Phobius"/>
    </source>
</evidence>
<feature type="transmembrane region" description="Helical" evidence="3">
    <location>
        <begin position="506"/>
        <end position="526"/>
    </location>
</feature>
<evidence type="ECO:0000259" key="4">
    <source>
        <dbReference type="Pfam" id="PF13807"/>
    </source>
</evidence>
<feature type="transmembrane region" description="Helical" evidence="3">
    <location>
        <begin position="19"/>
        <end position="37"/>
    </location>
</feature>
<name>A0A143PWB9_LUTPR</name>
<dbReference type="PANTHER" id="PTHR32309:SF13">
    <property type="entry name" value="FERRIC ENTEROBACTIN TRANSPORT PROTEIN FEPE"/>
    <property type="match status" value="1"/>
</dbReference>
<dbReference type="PANTHER" id="PTHR32309">
    <property type="entry name" value="TYROSINE-PROTEIN KINASE"/>
    <property type="match status" value="1"/>
</dbReference>
<evidence type="ECO:0000313" key="5">
    <source>
        <dbReference type="EMBL" id="AMY12995.1"/>
    </source>
</evidence>
<dbReference type="Pfam" id="PF13807">
    <property type="entry name" value="GNVR"/>
    <property type="match status" value="1"/>
</dbReference>
<evidence type="ECO:0000313" key="6">
    <source>
        <dbReference type="Proteomes" id="UP000076079"/>
    </source>
</evidence>
<dbReference type="InterPro" id="IPR032807">
    <property type="entry name" value="GNVR"/>
</dbReference>
<feature type="region of interest" description="Disordered" evidence="2">
    <location>
        <begin position="247"/>
        <end position="274"/>
    </location>
</feature>
<dbReference type="RefSeq" id="WP_110174401.1">
    <property type="nucleotide sequence ID" value="NZ_CP015136.1"/>
</dbReference>
<dbReference type="EMBL" id="CP015136">
    <property type="protein sequence ID" value="AMY12995.1"/>
    <property type="molecule type" value="Genomic_DNA"/>
</dbReference>
<accession>A0A143PWB9</accession>
<reference evidence="5 6" key="1">
    <citation type="journal article" date="2016" name="Genome Announc.">
        <title>First Complete Genome Sequence of a Subdivision 6 Acidobacterium Strain.</title>
        <authorList>
            <person name="Huang S."/>
            <person name="Vieira S."/>
            <person name="Bunk B."/>
            <person name="Riedel T."/>
            <person name="Sproer C."/>
            <person name="Overmann J."/>
        </authorList>
    </citation>
    <scope>NUCLEOTIDE SEQUENCE [LARGE SCALE GENOMIC DNA]</scope>
    <source>
        <strain evidence="6">DSM 100886 HEG_-6_39</strain>
    </source>
</reference>
<protein>
    <submittedName>
        <fullName evidence="5">Tyrosine kinase</fullName>
    </submittedName>
</protein>
<organism evidence="5 6">
    <name type="scientific">Luteitalea pratensis</name>
    <dbReference type="NCBI Taxonomy" id="1855912"/>
    <lineage>
        <taxon>Bacteria</taxon>
        <taxon>Pseudomonadati</taxon>
        <taxon>Acidobacteriota</taxon>
        <taxon>Vicinamibacteria</taxon>
        <taxon>Vicinamibacterales</taxon>
        <taxon>Vicinamibacteraceae</taxon>
        <taxon>Luteitalea</taxon>
    </lineage>
</organism>
<feature type="compositionally biased region" description="Basic and acidic residues" evidence="2">
    <location>
        <begin position="331"/>
        <end position="343"/>
    </location>
</feature>
<keyword evidence="1" id="KW-0175">Coiled coil</keyword>
<dbReference type="GO" id="GO:0004713">
    <property type="term" value="F:protein tyrosine kinase activity"/>
    <property type="evidence" value="ECO:0007669"/>
    <property type="project" value="TreeGrafter"/>
</dbReference>